<evidence type="ECO:0000313" key="3">
    <source>
        <dbReference type="WBParaSite" id="HCON_00113075-00001"/>
    </source>
</evidence>
<evidence type="ECO:0000313" key="2">
    <source>
        <dbReference type="Proteomes" id="UP000025227"/>
    </source>
</evidence>
<dbReference type="AlphaFoldDB" id="A0A7I4YNF3"/>
<sequence length="84" mass="9426">MVDCLLSAVVRTLRPRRTYDNGNGPPPNTARARHSVSLVQPLAYRKALEDGLSEVDDIRSQLEKLQLLVSQKCVNRNGEVDPRK</sequence>
<dbReference type="OrthoDB" id="10394248at2759"/>
<proteinExistence type="predicted"/>
<name>A0A7I4YNF3_HAECO</name>
<protein>
    <submittedName>
        <fullName evidence="3">Uncharacterized protein</fullName>
    </submittedName>
</protein>
<feature type="region of interest" description="Disordered" evidence="1">
    <location>
        <begin position="16"/>
        <end position="35"/>
    </location>
</feature>
<evidence type="ECO:0000256" key="1">
    <source>
        <dbReference type="SAM" id="MobiDB-lite"/>
    </source>
</evidence>
<accession>A0A7I4YNF3</accession>
<organism evidence="2 3">
    <name type="scientific">Haemonchus contortus</name>
    <name type="common">Barber pole worm</name>
    <dbReference type="NCBI Taxonomy" id="6289"/>
    <lineage>
        <taxon>Eukaryota</taxon>
        <taxon>Metazoa</taxon>
        <taxon>Ecdysozoa</taxon>
        <taxon>Nematoda</taxon>
        <taxon>Chromadorea</taxon>
        <taxon>Rhabditida</taxon>
        <taxon>Rhabditina</taxon>
        <taxon>Rhabditomorpha</taxon>
        <taxon>Strongyloidea</taxon>
        <taxon>Trichostrongylidae</taxon>
        <taxon>Haemonchus</taxon>
    </lineage>
</organism>
<reference evidence="3" key="1">
    <citation type="submission" date="2020-12" db="UniProtKB">
        <authorList>
            <consortium name="WormBaseParasite"/>
        </authorList>
    </citation>
    <scope>IDENTIFICATION</scope>
    <source>
        <strain evidence="3">MHco3</strain>
    </source>
</reference>
<dbReference type="Proteomes" id="UP000025227">
    <property type="component" value="Unplaced"/>
</dbReference>
<keyword evidence="2" id="KW-1185">Reference proteome</keyword>
<dbReference type="WBParaSite" id="HCON_00113075-00001">
    <property type="protein sequence ID" value="HCON_00113075-00001"/>
    <property type="gene ID" value="HCON_00113075"/>
</dbReference>